<gene>
    <name evidence="2" type="ORF">GSOID_T00019105001</name>
</gene>
<reference evidence="2" key="1">
    <citation type="journal article" date="2010" name="Science">
        <title>Plasticity of animal genome architecture unmasked by rapid evolution of a pelagic tunicate.</title>
        <authorList>
            <person name="Denoeud F."/>
            <person name="Henriet S."/>
            <person name="Mungpakdee S."/>
            <person name="Aury J.M."/>
            <person name="Da Silva C."/>
            <person name="Brinkmann H."/>
            <person name="Mikhaleva J."/>
            <person name="Olsen L.C."/>
            <person name="Jubin C."/>
            <person name="Canestro C."/>
            <person name="Bouquet J.M."/>
            <person name="Danks G."/>
            <person name="Poulain J."/>
            <person name="Campsteijn C."/>
            <person name="Adamski M."/>
            <person name="Cross I."/>
            <person name="Yadetie F."/>
            <person name="Muffato M."/>
            <person name="Louis A."/>
            <person name="Butcher S."/>
            <person name="Tsagkogeorga G."/>
            <person name="Konrad A."/>
            <person name="Singh S."/>
            <person name="Jensen M.F."/>
            <person name="Cong E.H."/>
            <person name="Eikeseth-Otteraa H."/>
            <person name="Noel B."/>
            <person name="Anthouard V."/>
            <person name="Porcel B.M."/>
            <person name="Kachouri-Lafond R."/>
            <person name="Nishino A."/>
            <person name="Ugolini M."/>
            <person name="Chourrout P."/>
            <person name="Nishida H."/>
            <person name="Aasland R."/>
            <person name="Huzurbazar S."/>
            <person name="Westhof E."/>
            <person name="Delsuc F."/>
            <person name="Lehrach H."/>
            <person name="Reinhardt R."/>
            <person name="Weissenbach J."/>
            <person name="Roy S.W."/>
            <person name="Artiguenave F."/>
            <person name="Postlethwait J.H."/>
            <person name="Manak J.R."/>
            <person name="Thompson E.M."/>
            <person name="Jaillon O."/>
            <person name="Du Pasquier L."/>
            <person name="Boudinot P."/>
            <person name="Liberles D.A."/>
            <person name="Volff J.N."/>
            <person name="Philippe H."/>
            <person name="Lenhard B."/>
            <person name="Roest Crollius H."/>
            <person name="Wincker P."/>
            <person name="Chourrout D."/>
        </authorList>
    </citation>
    <scope>NUCLEOTIDE SEQUENCE [LARGE SCALE GENOMIC DNA]</scope>
</reference>
<feature type="chain" id="PRO_5012181008" evidence="1">
    <location>
        <begin position="16"/>
        <end position="165"/>
    </location>
</feature>
<name>E4Y695_OIKDI</name>
<evidence type="ECO:0000313" key="2">
    <source>
        <dbReference type="EMBL" id="CBY31145.1"/>
    </source>
</evidence>
<sequence>MRLIFFIILFGTGNGQRNDRDTSILSTREFIPSCKDYDVFPAVRTLRSIIQKIEEPLTKLLAQQDFEIFTLLDLMEILDEILDNMNDRTCSTILSGLHEIRLFNELWGYPDENPGWREPDQITNEIVSFARIIAGSSWCILQEISPNKFERLMRMSKTAKSFLVR</sequence>
<protein>
    <submittedName>
        <fullName evidence="2">Uncharacterized protein</fullName>
    </submittedName>
</protein>
<feature type="signal peptide" evidence="1">
    <location>
        <begin position="1"/>
        <end position="15"/>
    </location>
</feature>
<accession>E4Y695</accession>
<proteinExistence type="predicted"/>
<keyword evidence="1" id="KW-0732">Signal</keyword>
<dbReference type="AlphaFoldDB" id="E4Y695"/>
<dbReference type="Proteomes" id="UP000011014">
    <property type="component" value="Unassembled WGS sequence"/>
</dbReference>
<organism evidence="2">
    <name type="scientific">Oikopleura dioica</name>
    <name type="common">Tunicate</name>
    <dbReference type="NCBI Taxonomy" id="34765"/>
    <lineage>
        <taxon>Eukaryota</taxon>
        <taxon>Metazoa</taxon>
        <taxon>Chordata</taxon>
        <taxon>Tunicata</taxon>
        <taxon>Appendicularia</taxon>
        <taxon>Copelata</taxon>
        <taxon>Oikopleuridae</taxon>
        <taxon>Oikopleura</taxon>
    </lineage>
</organism>
<evidence type="ECO:0000256" key="1">
    <source>
        <dbReference type="SAM" id="SignalP"/>
    </source>
</evidence>
<dbReference type="EMBL" id="FN654294">
    <property type="protein sequence ID" value="CBY31145.1"/>
    <property type="molecule type" value="Genomic_DNA"/>
</dbReference>